<comment type="caution">
    <text evidence="2">The sequence shown here is derived from an EMBL/GenBank/DDBJ whole genome shotgun (WGS) entry which is preliminary data.</text>
</comment>
<proteinExistence type="predicted"/>
<reference evidence="2" key="1">
    <citation type="submission" date="2020-11" db="EMBL/GenBank/DDBJ databases">
        <authorList>
            <consortium name="DOE Joint Genome Institute"/>
            <person name="Ahrendt S."/>
            <person name="Riley R."/>
            <person name="Andreopoulos W."/>
            <person name="Labutti K."/>
            <person name="Pangilinan J."/>
            <person name="Ruiz-Duenas F.J."/>
            <person name="Barrasa J.M."/>
            <person name="Sanchez-Garcia M."/>
            <person name="Camarero S."/>
            <person name="Miyauchi S."/>
            <person name="Serrano A."/>
            <person name="Linde D."/>
            <person name="Babiker R."/>
            <person name="Drula E."/>
            <person name="Ayuso-Fernandez I."/>
            <person name="Pacheco R."/>
            <person name="Padilla G."/>
            <person name="Ferreira P."/>
            <person name="Barriuso J."/>
            <person name="Kellner H."/>
            <person name="Castanera R."/>
            <person name="Alfaro M."/>
            <person name="Ramirez L."/>
            <person name="Pisabarro A.G."/>
            <person name="Kuo A."/>
            <person name="Tritt A."/>
            <person name="Lipzen A."/>
            <person name="He G."/>
            <person name="Yan M."/>
            <person name="Ng V."/>
            <person name="Cullen D."/>
            <person name="Martin F."/>
            <person name="Rosso M.-N."/>
            <person name="Henrissat B."/>
            <person name="Hibbett D."/>
            <person name="Martinez A.T."/>
            <person name="Grigoriev I.V."/>
        </authorList>
    </citation>
    <scope>NUCLEOTIDE SEQUENCE</scope>
    <source>
        <strain evidence="2">ATCC 90797</strain>
    </source>
</reference>
<keyword evidence="3" id="KW-1185">Reference proteome</keyword>
<name>A0A9P6D4J2_PLEER</name>
<dbReference type="Proteomes" id="UP000807025">
    <property type="component" value="Unassembled WGS sequence"/>
</dbReference>
<sequence length="161" mass="17694">MCTTFSRRRNPILTPSYDLVFVSTFPQPPTPPIHQFALHTNTQDYPPTNVFIQHLTTPGFKSPRSSIEESFVRSIHVHTSRFLPVLDVTQFISLSQYVPASNIVVSYHIFSKCASSDPFLPIKVQCSATGANAIPSCIPSSEMNASGGKQATRTGRRGLGL</sequence>
<feature type="compositionally biased region" description="Polar residues" evidence="1">
    <location>
        <begin position="142"/>
        <end position="153"/>
    </location>
</feature>
<dbReference type="EMBL" id="MU154633">
    <property type="protein sequence ID" value="KAF9490807.1"/>
    <property type="molecule type" value="Genomic_DNA"/>
</dbReference>
<evidence type="ECO:0000256" key="1">
    <source>
        <dbReference type="SAM" id="MobiDB-lite"/>
    </source>
</evidence>
<gene>
    <name evidence="2" type="ORF">BDN71DRAFT_150231</name>
</gene>
<organism evidence="2 3">
    <name type="scientific">Pleurotus eryngii</name>
    <name type="common">Boletus of the steppes</name>
    <dbReference type="NCBI Taxonomy" id="5323"/>
    <lineage>
        <taxon>Eukaryota</taxon>
        <taxon>Fungi</taxon>
        <taxon>Dikarya</taxon>
        <taxon>Basidiomycota</taxon>
        <taxon>Agaricomycotina</taxon>
        <taxon>Agaricomycetes</taxon>
        <taxon>Agaricomycetidae</taxon>
        <taxon>Agaricales</taxon>
        <taxon>Pleurotineae</taxon>
        <taxon>Pleurotaceae</taxon>
        <taxon>Pleurotus</taxon>
    </lineage>
</organism>
<protein>
    <submittedName>
        <fullName evidence="2">Uncharacterized protein</fullName>
    </submittedName>
</protein>
<feature type="region of interest" description="Disordered" evidence="1">
    <location>
        <begin position="142"/>
        <end position="161"/>
    </location>
</feature>
<dbReference type="AlphaFoldDB" id="A0A9P6D4J2"/>
<evidence type="ECO:0000313" key="3">
    <source>
        <dbReference type="Proteomes" id="UP000807025"/>
    </source>
</evidence>
<accession>A0A9P6D4J2</accession>
<evidence type="ECO:0000313" key="2">
    <source>
        <dbReference type="EMBL" id="KAF9490807.1"/>
    </source>
</evidence>